<keyword evidence="5" id="KW-1185">Reference proteome</keyword>
<dbReference type="EMBL" id="WNBW01000012">
    <property type="protein sequence ID" value="MTU04835.1"/>
    <property type="molecule type" value="Genomic_DNA"/>
</dbReference>
<keyword evidence="1" id="KW-0472">Membrane</keyword>
<organism evidence="2">
    <name type="scientific">Phascolarctobacterium faecium</name>
    <dbReference type="NCBI Taxonomy" id="33025"/>
    <lineage>
        <taxon>Bacteria</taxon>
        <taxon>Bacillati</taxon>
        <taxon>Bacillota</taxon>
        <taxon>Negativicutes</taxon>
        <taxon>Acidaminococcales</taxon>
        <taxon>Acidaminococcaceae</taxon>
        <taxon>Phascolarctobacterium</taxon>
    </lineage>
</organism>
<dbReference type="RefSeq" id="WP_021717074.1">
    <property type="nucleotide sequence ID" value="NZ_AP019004.1"/>
</dbReference>
<evidence type="ECO:0000313" key="6">
    <source>
        <dbReference type="Proteomes" id="UP000484547"/>
    </source>
</evidence>
<gene>
    <name evidence="2" type="ORF">BN533_00170</name>
    <name evidence="3" type="ORF">GMD11_10900</name>
    <name evidence="4" type="ORF">GMD18_10570</name>
</gene>
<accession>A0A3G9HCY8</accession>
<keyword evidence="1" id="KW-0812">Transmembrane</keyword>
<evidence type="ECO:0000313" key="5">
    <source>
        <dbReference type="Proteomes" id="UP000443070"/>
    </source>
</evidence>
<dbReference type="GeneID" id="49406087"/>
<evidence type="ECO:0000313" key="3">
    <source>
        <dbReference type="EMBL" id="MTT76762.1"/>
    </source>
</evidence>
<protein>
    <submittedName>
        <fullName evidence="2">Uncharacterized protein</fullName>
    </submittedName>
</protein>
<dbReference type="EMBL" id="WNBM01000011">
    <property type="protein sequence ID" value="MTT76762.1"/>
    <property type="molecule type" value="Genomic_DNA"/>
</dbReference>
<evidence type="ECO:0000256" key="1">
    <source>
        <dbReference type="SAM" id="Phobius"/>
    </source>
</evidence>
<reference evidence="5 6" key="2">
    <citation type="journal article" date="2019" name="Nat. Med.">
        <title>A library of human gut bacterial isolates paired with longitudinal multiomics data enables mechanistic microbiome research.</title>
        <authorList>
            <person name="Poyet M."/>
            <person name="Groussin M."/>
            <person name="Gibbons S.M."/>
            <person name="Avila-Pacheco J."/>
            <person name="Jiang X."/>
            <person name="Kearney S.M."/>
            <person name="Perrotta A.R."/>
            <person name="Berdy B."/>
            <person name="Zhao S."/>
            <person name="Lieberman T.D."/>
            <person name="Swanson P.K."/>
            <person name="Smith M."/>
            <person name="Roesemann S."/>
            <person name="Alexander J.E."/>
            <person name="Rich S.A."/>
            <person name="Livny J."/>
            <person name="Vlamakis H."/>
            <person name="Clish C."/>
            <person name="Bullock K."/>
            <person name="Deik A."/>
            <person name="Scott J."/>
            <person name="Pierce K.A."/>
            <person name="Xavier R.J."/>
            <person name="Alm E.J."/>
        </authorList>
    </citation>
    <scope>NUCLEOTIDE SEQUENCE [LARGE SCALE GENOMIC DNA]</scope>
    <source>
        <strain evidence="3 6">BIOML-A13</strain>
        <strain evidence="4 5">BIOML-A3</strain>
    </source>
</reference>
<dbReference type="Proteomes" id="UP000443070">
    <property type="component" value="Unassembled WGS sequence"/>
</dbReference>
<proteinExistence type="predicted"/>
<evidence type="ECO:0000313" key="2">
    <source>
        <dbReference type="EMBL" id="CDB45032.1"/>
    </source>
</evidence>
<evidence type="ECO:0000313" key="4">
    <source>
        <dbReference type="EMBL" id="MTU04835.1"/>
    </source>
</evidence>
<comment type="caution">
    <text evidence="2">The sequence shown here is derived from an EMBL/GenBank/DDBJ whole genome shotgun (WGS) entry which is preliminary data.</text>
</comment>
<accession>R6J429</accession>
<reference evidence="2" key="1">
    <citation type="submission" date="2012-11" db="EMBL/GenBank/DDBJ databases">
        <title>Dependencies among metagenomic species, viruses, plasmids and units of genetic variation.</title>
        <authorList>
            <person name="Nielsen H.B."/>
            <person name="Almeida M."/>
            <person name="Juncker A.S."/>
            <person name="Rasmussen S."/>
            <person name="Li J."/>
            <person name="Sunagawa S."/>
            <person name="Plichta D."/>
            <person name="Gautier L."/>
            <person name="Le Chatelier E."/>
            <person name="Peletier E."/>
            <person name="Bonde I."/>
            <person name="Nielsen T."/>
            <person name="Manichanh C."/>
            <person name="Arumugam M."/>
            <person name="Batto J."/>
            <person name="Santos M.B.Q.D."/>
            <person name="Blom N."/>
            <person name="Borruel N."/>
            <person name="Burgdorf K.S."/>
            <person name="Boumezbeur F."/>
            <person name="Casellas F."/>
            <person name="Dore J."/>
            <person name="Guarner F."/>
            <person name="Hansen T."/>
            <person name="Hildebrand F."/>
            <person name="Kaas R.S."/>
            <person name="Kennedy S."/>
            <person name="Kristiansen K."/>
            <person name="Kultima J.R."/>
            <person name="Leonard P."/>
            <person name="Levenez F."/>
            <person name="Lund O."/>
            <person name="Moumen B."/>
            <person name="Le Paslier D."/>
            <person name="Pons N."/>
            <person name="Pedersen O."/>
            <person name="Prifti E."/>
            <person name="Qin J."/>
            <person name="Raes J."/>
            <person name="Tap J."/>
            <person name="Tims S."/>
            <person name="Ussery D.W."/>
            <person name="Yamada T."/>
            <person name="MetaHit consortium"/>
            <person name="Renault P."/>
            <person name="Sicheritz-Ponten T."/>
            <person name="Bork P."/>
            <person name="Wang J."/>
            <person name="Brunak S."/>
            <person name="Ehrlich S.D."/>
        </authorList>
    </citation>
    <scope>NUCLEOTIDE SEQUENCE [LARGE SCALE GENOMIC DNA]</scope>
</reference>
<feature type="transmembrane region" description="Helical" evidence="1">
    <location>
        <begin position="30"/>
        <end position="51"/>
    </location>
</feature>
<dbReference type="Proteomes" id="UP000484547">
    <property type="component" value="Unassembled WGS sequence"/>
</dbReference>
<sequence>MTAKIIWTLIFFCSIRGVYANAAKKEIAYTVAFTVTLFFSMYMLADLFGVLPPGFIEQLF</sequence>
<dbReference type="AlphaFoldDB" id="A0A3G9HCY8"/>
<name>A0A3G9HCY8_9FIRM</name>
<dbReference type="EMBL" id="CBDS010000010">
    <property type="protein sequence ID" value="CDB45032.1"/>
    <property type="molecule type" value="Genomic_DNA"/>
</dbReference>
<keyword evidence="1" id="KW-1133">Transmembrane helix</keyword>